<evidence type="ECO:0008006" key="3">
    <source>
        <dbReference type="Google" id="ProtNLM"/>
    </source>
</evidence>
<proteinExistence type="predicted"/>
<sequence>MLLQSGHASGQGGGLSIMVHNSRPWCALCKISFEIGDFIVLVKEDGSLGEKTEFSDPPLDFEGHHTFGYSLQDTPDESMIASWKHTYHFGCCVEGFTPEVLKSTLDKIEYSYVPTVTEAKRRLDWLHRHMGGRLNLSLEKLPPEVTLLIAGFAPRELISAHAISTSEYDDPVSSLFFAGGDVWARVVQFEGREYIACLMNIPPEDEAGIVVKLEKPEGPVQFLYVAFDHLGIRKLVLVGDGNAPNKPPREGLWWASMSVYNGLFQYQSDGMKLRQIKPLDVDDFSLNRCWATPQPHNRPPAMYSMQTFANSTTTRIKSVEYNTPAVTGYSVRWTTRLSSFHAHVRGEEKFAFYDELAMDFCPSAIWIYMPMDEGELIEQFWVRSNGEGATPSALVMKTNHGRVWEAGPRPKPGEDSVWIILSQSTEAQRFFFNQSYFGISTLGFRDLPRQALALAPAVPLPKVTPDEPLVSEKFVYSSAPLSGLTSVRICLDREKRRELVKEERPNIVGLLFSYQDGRERSVGQVRLDWLQGPTDIGVSNGIMFKLSVDSRRIVGVQIREHSGSYWEDIPKDWDQIVSSE</sequence>
<organism evidence="1 2">
    <name type="scientific">Bionectria ochroleuca</name>
    <name type="common">Gliocladium roseum</name>
    <dbReference type="NCBI Taxonomy" id="29856"/>
    <lineage>
        <taxon>Eukaryota</taxon>
        <taxon>Fungi</taxon>
        <taxon>Dikarya</taxon>
        <taxon>Ascomycota</taxon>
        <taxon>Pezizomycotina</taxon>
        <taxon>Sordariomycetes</taxon>
        <taxon>Hypocreomycetidae</taxon>
        <taxon>Hypocreales</taxon>
        <taxon>Bionectriaceae</taxon>
        <taxon>Clonostachys</taxon>
    </lineage>
</organism>
<protein>
    <recommendedName>
        <fullName evidence="3">F-box domain-containing protein</fullName>
    </recommendedName>
</protein>
<name>A0ABY6V042_BIOOC</name>
<evidence type="ECO:0000313" key="1">
    <source>
        <dbReference type="EMBL" id="VUC36968.1"/>
    </source>
</evidence>
<keyword evidence="2" id="KW-1185">Reference proteome</keyword>
<evidence type="ECO:0000313" key="2">
    <source>
        <dbReference type="Proteomes" id="UP000766486"/>
    </source>
</evidence>
<accession>A0ABY6V042</accession>
<dbReference type="EMBL" id="CABFNS010000936">
    <property type="protein sequence ID" value="VUC36968.1"/>
    <property type="molecule type" value="Genomic_DNA"/>
</dbReference>
<comment type="caution">
    <text evidence="1">The sequence shown here is derived from an EMBL/GenBank/DDBJ whole genome shotgun (WGS) entry which is preliminary data.</text>
</comment>
<reference evidence="1 2" key="1">
    <citation type="submission" date="2019-06" db="EMBL/GenBank/DDBJ databases">
        <authorList>
            <person name="Broberg M."/>
        </authorList>
    </citation>
    <scope>NUCLEOTIDE SEQUENCE [LARGE SCALE GENOMIC DNA]</scope>
</reference>
<dbReference type="Proteomes" id="UP000766486">
    <property type="component" value="Unassembled WGS sequence"/>
</dbReference>
<gene>
    <name evidence="1" type="ORF">CLO192961_LOCUS462735</name>
</gene>